<evidence type="ECO:0000313" key="1">
    <source>
        <dbReference type="EMBL" id="RSL91067.1"/>
    </source>
</evidence>
<proteinExistence type="predicted"/>
<evidence type="ECO:0000313" key="2">
    <source>
        <dbReference type="Proteomes" id="UP000287144"/>
    </source>
</evidence>
<sequence>MSSNNKVTHIHDFRIPRLFPRRPKLHIQKFRYCDETHGAILNALLARVDKPNDLSVVLSQDFDRFRALMEKCDLGPRGRRYRETDMPTIRRCVDWVRAQAIQHGALISTPNGLVRASGISFRNDEEATKWLDAKIIGRVQTRVSPWQHQDISTVQSLPALETLSLSEEKSEEKSGYESYYESVQPTETSELLPDIFLSLKVPFTNPLF</sequence>
<accession>A0A428SMS1</accession>
<protein>
    <submittedName>
        <fullName evidence="1">Uncharacterized protein</fullName>
    </submittedName>
</protein>
<gene>
    <name evidence="1" type="ORF">CEP52_014374</name>
</gene>
<keyword evidence="2" id="KW-1185">Reference proteome</keyword>
<dbReference type="Proteomes" id="UP000287144">
    <property type="component" value="Unassembled WGS sequence"/>
</dbReference>
<dbReference type="EMBL" id="NKCK01000222">
    <property type="protein sequence ID" value="RSL91067.1"/>
    <property type="molecule type" value="Genomic_DNA"/>
</dbReference>
<dbReference type="AlphaFoldDB" id="A0A428SMS1"/>
<comment type="caution">
    <text evidence="1">The sequence shown here is derived from an EMBL/GenBank/DDBJ whole genome shotgun (WGS) entry which is preliminary data.</text>
</comment>
<name>A0A428SMS1_9HYPO</name>
<reference evidence="1 2" key="1">
    <citation type="submission" date="2017-06" db="EMBL/GenBank/DDBJ databases">
        <title>Comparative genomic analysis of Ambrosia Fusariam Clade fungi.</title>
        <authorList>
            <person name="Stajich J.E."/>
            <person name="Carrillo J."/>
            <person name="Kijimoto T."/>
            <person name="Eskalen A."/>
            <person name="O'Donnell K."/>
            <person name="Kasson M."/>
        </authorList>
    </citation>
    <scope>NUCLEOTIDE SEQUENCE [LARGE SCALE GENOMIC DNA]</scope>
    <source>
        <strain evidence="1 2">NRRL62579</strain>
    </source>
</reference>
<organism evidence="1 2">
    <name type="scientific">Fusarium oligoseptatum</name>
    <dbReference type="NCBI Taxonomy" id="2604345"/>
    <lineage>
        <taxon>Eukaryota</taxon>
        <taxon>Fungi</taxon>
        <taxon>Dikarya</taxon>
        <taxon>Ascomycota</taxon>
        <taxon>Pezizomycotina</taxon>
        <taxon>Sordariomycetes</taxon>
        <taxon>Hypocreomycetidae</taxon>
        <taxon>Hypocreales</taxon>
        <taxon>Nectriaceae</taxon>
        <taxon>Fusarium</taxon>
        <taxon>Fusarium solani species complex</taxon>
    </lineage>
</organism>